<dbReference type="InterPro" id="IPR035706">
    <property type="entry name" value="AAA_9"/>
</dbReference>
<dbReference type="Pfam" id="PF18198">
    <property type="entry name" value="AAA_lid_11"/>
    <property type="match status" value="1"/>
</dbReference>
<proteinExistence type="inferred from homology"/>
<dbReference type="SMART" id="SM00382">
    <property type="entry name" value="AAA"/>
    <property type="match status" value="3"/>
</dbReference>
<protein>
    <submittedName>
        <fullName evidence="14">Uncharacterized protein</fullName>
    </submittedName>
</protein>
<dbReference type="InterPro" id="IPR027417">
    <property type="entry name" value="P-loop_NTPase"/>
</dbReference>
<dbReference type="GO" id="GO:0097729">
    <property type="term" value="C:9+2 motile cilium"/>
    <property type="evidence" value="ECO:0007669"/>
    <property type="project" value="UniProtKB-ARBA"/>
</dbReference>
<sequence length="4177" mass="480132">MDHGLVEPQQVPNIKQDFLRALEGFVSVLSGTQQSLLEKVSLKKCETYDLKTLRGPSDYLMVADSMEALEKIEACMRDWTKQIEQVLAENDQLRKEADDLGPRAELDYWKKKLSKFHYLMEQLKSPDVKAVLGVLTAAKSKLLKKWRALDIRITDAANEAKDNVKYLYSLEKYYDPLYNSDPVSMLDAIPGLINAIKMIQSISQYYNTSEKISSLFVKVTNQMITACKSYIANNGTATIWNQPQERVVEKLQAAIRLKQEYQNCFHKVKEILEQNPAERQFDFSEMYIFGKFEAFHRRLVKIIDVFNTMRTYSVLQESKIEGLEGMITKYQSIVDNMKNKHYDFLDQRKTDFDQDYEDFFIIFLSRLQIPNLGIDEKYQKIFQNYGHDIETVCKIYTRHKKDPPLARNLPPIAGKILWARHLFHRIKEPMETFQRHPAVLQTPDGKSIIHNYNKVAKVLMKFEVIYHREWLQQVSQGLQATLLVKTPETGELFVNFDPQILTLIRETDCMAHMGLEIPPFASFIQQQRGWYKKIANNLIKLKIQHPFEQLMAPQLVNVDDAIQPGLMLLNWTSLNIEKYINTVFSNLFVLFLSSVFFFYLENHSMSKKKKGAYPIIRTNINLSIPNIIMTPSLDEVQQTLNKAVDSIVKVMKGVQHWSKERISKVGVFNTSLSSSDTAQSQNYFKYVSENKEIIKLVSLLSSAINSTKGEVLTALESFSCYHHIWQRDKEETIIKLMVGNPSLYEFESEILHFQDLDLKISSEPEYICVGAIALYTADLKLALRSETKAWMTLLGCHCNKKYRTQMEAILTFIEETGKKLNRSITDLDDIRIAMSALKEIRELQISIDSQIGPIEESYAMLSKYDLLVAKEETEKVDTLHYTWEKLLIRANEVQDELVALQPNFRGELISAVKTFTEDCDEFYSDYDQNGPMVVGLTPQEANDRLTIFQNRCDNLFRKYITFTQCPQLLEIKKQLNLLQKLYNLYNSVIDTISGYYDILWSELDIEKINSELMEFQNRCRKLPRAVKEWQPFLDLKKTIEDFSECCPLLEHMSSKAMMPRHWKQIMDLTEHRLDVESETFKLRNIMEAPLLRYKEEIEDICTCAVKERDIEQKLKQVIAEWDNKMLNFANFKTRGELLLRGDSTSETIATLEDSLMILGSLMSNRYNTPFKTQIQKWVHYLSNTTDIIENWLTVQNLWIYLEAVFIAGDIARQLPKEAKRFSNIDKSWVRIMTRAHEMPNVVQCCVGDEIMGQLLPHLLEQLEICQKSLTGYLEKKRLLFPRFFFVSDPALLEILGQASNSHNIQAHLLNVFDNIKTIRFHERVYDRILSISSREGETVELTRPVMAEGNVEVWLSSLLKESQLSLHQVIRQAAMDIQETSFEMTEFLSTYPAQVGLLGIQMIWTRDSEEALTLAKQDKKVMRKTNQFFLDLLNMLIDMTTKDLSPFERVKYETLITIHVHQRDIFDGLCCMRIKSPTDFEWLKQCRFYFNEDSDKMVIKITDVSFTYQNEFLGCTDRLVITPLTDRCYITLAQALGMNMGGAPVGPAGTGKTETVKDMGRCLGKYVVVFNCSDQMDFRGLGRIFKGLAQSGSWGCFDEFNRIDLPVLSVAAQQIAIVLTCKKKRKKRFVFTDGDNVEMNPEFGIFLTMNPGYAGRQELPENLKINFRSVAMMVPDRQIIIRVKLASCGFIDNVLLARKFFTLYKLCEEQLSKQVHYDFGLRNILSVLRTLGAAKRANPTDTESTIVMRVLRDMNLSKLIDEDEPLFLSLIEDLFPDIQLDKAGYPELEAAIDKQVEESGLVCHPPWKLKVIQLFETQRVRHGLMTLGPSGAGKTTCIHTLMKAMTDCGQPHREMRMNPKAITAPQMFGRLDVATNDWTDGIFSALWRKTLRAKKGIGLVLDGPVDAIWIENLNSVLDDNRTLTLANGDRIPMAPNCKIVFEPHNIDNASPATVSRNGMVFMSSSVLTWSPILEGFLKKCAFQEAEILRQLYSSSFPDLYRFSMQSLHCKTEMLEAFVIMQSINMLQGLIPPKEQGGELTPKYLERLYIFSLMWSVGALLELEDRCKMEYWIRKHATVKLDLPCIPEGSEDTMFDYYVASDGTWMHWNTRVEEYIYPSCGTPEYDSILVPNVDNVRMDFLIETIAKQGKAVLLIGEQGTAKTVIIKGFMSKYNPERHITKSLNFSSATTPLIFQRTIESYVDKRMGPTYGPPAGKKMTVFIDDVNMPIINEWGDQVTNEIVRQLMEQKGLYNLEKPGEFTNIVDIQFLAAMIHPGGGRNDIPQRLKRRFSAFNCTLPSNSSIDKIFGVIGEGHYCSERGFSDDVKKTVAKLVPLTRRLWQITKLKMLPTPAKFHYVFNLRDLSRIWRGMLNTTSEVINEPLVLIKLWKHECKCVIADRFTTSEDVDWFHTAVAKLIEEEFEDSKALLNRETDAFFVDFLRDAPARTDEKTEEANLDIPKIYEPITSFHQLRDRLNKFLQAYNENVRGTGMDMVFFEDAMVHLVKISRVIRTPRGNALLVGVGGSGKQSLTRLASFIAGYDTFQITLTRSYNALNLLEDLKLLYRTAGLQGKGTCFLFTDNEIKDESFLEYLNNVLSSGEVSNLFARDEVDEIISDLIPFFKKEHPRRPPTSEALYDYFMARVRQNLHVVLCFSPVGEKFRNRALKFPALISGCTIDWFSRWPKDALVAVSEHFLSSFDMDCTADTKREIVQCMGSFQDGVAEKCSDYFQRYRRSTHVTPKSYLTFIQGYKTTYKEKHMLFILLFHFRINTGLEKLKEASESVAALSRELEVKEKELQIANEKADMVLKEVTVKAQAAENVKGDVQKVKDKAQAIVDSITVDKAIAEEKLEAAKPALEEAEAALQTIKPADIATVRTLGRPPHLIMRIMDCVLLLFQRKVNHVKIDQEKCCTVPSWQESLKLMTTGNFLQSLQQFQKDTINEEVVELLSPYFEMVDYNIETAKRVCGNVAGLCSWTKAMAVFFSINKEVLPLKANLAIQEKRLTSAMLDLQKAQEELGAKQEELDIVQAEYENAMREKQTLLEDAERCRHKMQTASSLISGLAGEKERWTEQSKEFAMQTKRLVGDVLLATAFLSYSGPFNQEFRSLLLNDWQMEMKRRKIPFRNNLNLIEMLTDAPTISEWNLQGLPNDDLSIQNGIIVTKASRYPLLIDPQTQGKIWIKNKEGRNDLQITSLNHKYFRNHLEDSLSLGRPLLVEDVGEELDPALDNILERNIIKTGSANKVKVGDKEVNVMSGFRLYITTKLPNPCYSPEISAQTSIIDFTVTMKGLENQLLGRVILTEKQELEKERTDLIEDVTMNKRRIKDLEDNLLFRLTSTKSSLADDETLLIVLSNTKKTAEEVTQKLQTSAETEVQINSAREEYRPVATRGSILYFLITEMSMVNVMYQTSLRQFLGLFDCSLARSTKSPITSKRVTNIIEHMTYEVFKYTARGLYEEHKFLFTLLLTLKIDIQRNRVKHEEFLTLIKGGASLDLKACPPKAAKWILDMTWLNLVELMIFASLMWKLWFDSKNPEEELVPSGYGQSLDSFRHLLLIRSWCPDRTIAQARKYITDTMGEKYAEGVILDLEKTWEESDPRTPLICFLSMGSDPTDSIIALGKRLKTETCCVSMGQGQGIHARKLLQQTMAHGGWALLQNCHLGLDFLDELMDTVIETETVHENFRLWMTTDIHKQFPISLLQMSIKFTNEPPQGLRAGLKRTYSGVSQDLLDASKMVQWKPLLYAVAFLHSTVQERHKFGSLGWNIPYEFNQADFNATVQFVQNHLNRMDTKKGISWSTVCYMIGEIQYGGRVTDDFDKRLMNTFVKIWFSENTFSQEFSFYKGYSIPKCTMVDQYLQYIQSLPAYDTPEVFGLHPNADITYQSKVSRDVLDTILSIQPKDSSGGGGETREAVVARLADDMLEKLPADYVPFEVKEKLKNMGPFQPMHIFLRQEIEQMQRVISLVRSTLTDLKLAIDGTIVMSENLRDALDCMYDGRIPASWKKASWPSSTLGFWFTELLERNHQFCTWIFENRPNCFWMTGFFNPQGFLTAVRQEITRANKGWALDSVVLCNEVTKWMKDDITSPPSEGVYMYGLYLEGAGWDRRNMRLTESKPKVLFELMPVIRIYAENNTAKDPRLYSCPVYKKSSRTDLNYIVSMDLKTRQPPEHWVLRGVALLCDVK</sequence>
<dbReference type="FunFam" id="1.10.8.1220:FF:000001">
    <property type="entry name" value="Dynein axonemal heavy chain 5"/>
    <property type="match status" value="1"/>
</dbReference>
<dbReference type="Pfam" id="PF25007">
    <property type="entry name" value="DYH2-5-8_CC"/>
    <property type="match status" value="1"/>
</dbReference>
<dbReference type="FunFam" id="1.10.472.130:FF:000009">
    <property type="entry name" value="Dynein heavy chain 5, axonemal"/>
    <property type="match status" value="1"/>
</dbReference>
<dbReference type="InterPro" id="IPR042228">
    <property type="entry name" value="Dynein_linker_3"/>
</dbReference>
<dbReference type="Pfam" id="PF17852">
    <property type="entry name" value="Dynein_AAA_lid"/>
    <property type="match status" value="1"/>
</dbReference>
<keyword evidence="13" id="KW-0966">Cell projection</keyword>
<dbReference type="Pfam" id="PF12777">
    <property type="entry name" value="MT"/>
    <property type="match status" value="1"/>
</dbReference>
<dbReference type="Gene3D" id="1.10.472.130">
    <property type="match status" value="1"/>
</dbReference>
<evidence type="ECO:0000256" key="13">
    <source>
        <dbReference type="ARBA" id="ARBA00023273"/>
    </source>
</evidence>
<dbReference type="FunFam" id="1.20.1270.280:FF:000002">
    <property type="entry name" value="Dynein heavy chain 5, axonemal"/>
    <property type="match status" value="1"/>
</dbReference>
<dbReference type="GO" id="GO:0008569">
    <property type="term" value="F:minus-end-directed microtubule motor activity"/>
    <property type="evidence" value="ECO:0007669"/>
    <property type="project" value="InterPro"/>
</dbReference>
<dbReference type="Ensembl" id="ENSCPVT00000004605.2">
    <property type="protein sequence ID" value="ENSCPVP00000004448.2"/>
    <property type="gene ID" value="ENSCPVG00000002795.2"/>
</dbReference>
<dbReference type="FunFam" id="1.10.8.720:FF:000004">
    <property type="entry name" value="Dynein heavy chain 5, axonemal"/>
    <property type="match status" value="1"/>
</dbReference>
<dbReference type="Pfam" id="PF03028">
    <property type="entry name" value="Dynein_heavy"/>
    <property type="match status" value="1"/>
</dbReference>
<dbReference type="Pfam" id="PF08393">
    <property type="entry name" value="DHC_N2"/>
    <property type="match status" value="1"/>
</dbReference>
<dbReference type="FunFam" id="3.40.50.300:FF:000320">
    <property type="entry name" value="Dynein, axonemal, heavy chain 5"/>
    <property type="match status" value="1"/>
</dbReference>
<dbReference type="InterPro" id="IPR041658">
    <property type="entry name" value="AAA_lid_11"/>
</dbReference>
<organism evidence="14 15">
    <name type="scientific">Geospiza parvula</name>
    <name type="common">Small tree-finch</name>
    <name type="synonym">Camarhynchus parvulus</name>
    <dbReference type="NCBI Taxonomy" id="87175"/>
    <lineage>
        <taxon>Eukaryota</taxon>
        <taxon>Metazoa</taxon>
        <taxon>Chordata</taxon>
        <taxon>Craniata</taxon>
        <taxon>Vertebrata</taxon>
        <taxon>Euteleostomi</taxon>
        <taxon>Archelosauria</taxon>
        <taxon>Archosauria</taxon>
        <taxon>Dinosauria</taxon>
        <taxon>Saurischia</taxon>
        <taxon>Theropoda</taxon>
        <taxon>Coelurosauria</taxon>
        <taxon>Aves</taxon>
        <taxon>Neognathae</taxon>
        <taxon>Neoaves</taxon>
        <taxon>Telluraves</taxon>
        <taxon>Australaves</taxon>
        <taxon>Passeriformes</taxon>
        <taxon>Thraupidae</taxon>
        <taxon>Camarhynchus</taxon>
    </lineage>
</organism>
<dbReference type="FunFam" id="1.20.58.1120:FF:000004">
    <property type="entry name" value="Dynein axonemal heavy chain 5"/>
    <property type="match status" value="1"/>
</dbReference>
<dbReference type="InterPro" id="IPR043160">
    <property type="entry name" value="Dynein_C_barrel"/>
</dbReference>
<reference evidence="14" key="1">
    <citation type="submission" date="2020-02" db="EMBL/GenBank/DDBJ databases">
        <authorList>
            <person name="Enbody D E."/>
            <person name="Pettersson E M."/>
        </authorList>
    </citation>
    <scope>NUCLEOTIDE SEQUENCE [LARGE SCALE GENOMIC DNA]</scope>
</reference>
<dbReference type="InterPro" id="IPR024743">
    <property type="entry name" value="Dynein_HC_stalk"/>
</dbReference>
<dbReference type="FunFam" id="3.40.50.300:FF:000049">
    <property type="entry name" value="Dynein, axonemal, heavy chain 5"/>
    <property type="match status" value="1"/>
</dbReference>
<dbReference type="Pfam" id="PF12775">
    <property type="entry name" value="AAA_7"/>
    <property type="match status" value="1"/>
</dbReference>
<keyword evidence="10" id="KW-0969">Cilium</keyword>
<keyword evidence="7" id="KW-0067">ATP-binding</keyword>
<dbReference type="GO" id="GO:0051959">
    <property type="term" value="F:dynein light intermediate chain binding"/>
    <property type="evidence" value="ECO:0007669"/>
    <property type="project" value="InterPro"/>
</dbReference>
<dbReference type="InterPro" id="IPR003593">
    <property type="entry name" value="AAA+_ATPase"/>
</dbReference>
<evidence type="ECO:0000256" key="5">
    <source>
        <dbReference type="ARBA" id="ARBA00022737"/>
    </source>
</evidence>
<dbReference type="FunFam" id="1.10.8.710:FF:000003">
    <property type="entry name" value="Dynein axonemal heavy chain 5"/>
    <property type="match status" value="1"/>
</dbReference>
<keyword evidence="12" id="KW-0206">Cytoskeleton</keyword>
<evidence type="ECO:0000256" key="3">
    <source>
        <dbReference type="ARBA" id="ARBA00022490"/>
    </source>
</evidence>
<evidence type="ECO:0000256" key="1">
    <source>
        <dbReference type="ARBA" id="ARBA00004430"/>
    </source>
</evidence>
<evidence type="ECO:0000256" key="10">
    <source>
        <dbReference type="ARBA" id="ARBA00023069"/>
    </source>
</evidence>
<keyword evidence="6" id="KW-0547">Nucleotide-binding</keyword>
<dbReference type="Gene3D" id="1.20.920.30">
    <property type="match status" value="1"/>
</dbReference>
<evidence type="ECO:0000256" key="11">
    <source>
        <dbReference type="ARBA" id="ARBA00023175"/>
    </source>
</evidence>
<dbReference type="FunFam" id="1.10.287.2620:FF:000003">
    <property type="entry name" value="Dynein, axonemal, heavy chain 5"/>
    <property type="match status" value="1"/>
</dbReference>
<dbReference type="PANTHER" id="PTHR46532:SF13">
    <property type="entry name" value="CYTOPLASMIC DYNEIN 1 HEAVY CHAIN 1"/>
    <property type="match status" value="1"/>
</dbReference>
<dbReference type="Pfam" id="PF17857">
    <property type="entry name" value="AAA_lid_1"/>
    <property type="match status" value="1"/>
</dbReference>
<dbReference type="GO" id="GO:0005524">
    <property type="term" value="F:ATP binding"/>
    <property type="evidence" value="ECO:0007669"/>
    <property type="project" value="UniProtKB-KW"/>
</dbReference>
<dbReference type="InterPro" id="IPR041466">
    <property type="entry name" value="Dynein_AAA5_ext"/>
</dbReference>
<comment type="subcellular location">
    <subcellularLocation>
        <location evidence="1">Cytoplasm</location>
        <location evidence="1">Cytoskeleton</location>
        <location evidence="1">Cilium axoneme</location>
    </subcellularLocation>
</comment>
<dbReference type="Gene3D" id="3.10.490.20">
    <property type="match status" value="1"/>
</dbReference>
<dbReference type="Gene3D" id="3.20.180.20">
    <property type="entry name" value="Dynein heavy chain, N-terminal domain 2"/>
    <property type="match status" value="1"/>
</dbReference>
<dbReference type="FunFam" id="3.40.50.300:FF:000543">
    <property type="entry name" value="Dynein axonemal heavy chain 5"/>
    <property type="match status" value="1"/>
</dbReference>
<dbReference type="Pfam" id="PF12774">
    <property type="entry name" value="AAA_6"/>
    <property type="match status" value="1"/>
</dbReference>
<dbReference type="FunFam" id="1.20.140.100:FF:000003">
    <property type="entry name" value="Dynein, axonemal, heavy chain 5"/>
    <property type="match status" value="1"/>
</dbReference>
<dbReference type="Gene3D" id="1.10.8.710">
    <property type="match status" value="1"/>
</dbReference>
<evidence type="ECO:0000256" key="2">
    <source>
        <dbReference type="ARBA" id="ARBA00008887"/>
    </source>
</evidence>
<accession>A0A8C3MHS2</accession>
<dbReference type="FunFam" id="3.20.180.20:FF:000001">
    <property type="entry name" value="Dynein axonemal heavy chain 5"/>
    <property type="match status" value="1"/>
</dbReference>
<evidence type="ECO:0000256" key="9">
    <source>
        <dbReference type="ARBA" id="ARBA00023054"/>
    </source>
</evidence>
<evidence type="ECO:0000256" key="7">
    <source>
        <dbReference type="ARBA" id="ARBA00022840"/>
    </source>
</evidence>
<dbReference type="InterPro" id="IPR041589">
    <property type="entry name" value="DNAH3_AAA_lid_1"/>
</dbReference>
<dbReference type="GO" id="GO:0045505">
    <property type="term" value="F:dynein intermediate chain binding"/>
    <property type="evidence" value="ECO:0007669"/>
    <property type="project" value="InterPro"/>
</dbReference>
<dbReference type="Gene3D" id="1.20.58.1120">
    <property type="match status" value="1"/>
</dbReference>
<dbReference type="InterPro" id="IPR004273">
    <property type="entry name" value="Dynein_heavy_D6_P-loop"/>
</dbReference>
<dbReference type="FunFam" id="3.40.50.300:FF:001221">
    <property type="entry name" value="Axonemal dynein heavy chain 8"/>
    <property type="match status" value="1"/>
</dbReference>
<dbReference type="FunFam" id="3.10.490.20:FF:000003">
    <property type="entry name" value="Dynein heavy chain 5, axonemal"/>
    <property type="match status" value="1"/>
</dbReference>
<dbReference type="Pfam" id="PF08385">
    <property type="entry name" value="DHC_N1"/>
    <property type="match status" value="2"/>
</dbReference>
<dbReference type="InterPro" id="IPR041228">
    <property type="entry name" value="Dynein_C"/>
</dbReference>
<dbReference type="FunFam" id="1.20.920.20:FF:000004">
    <property type="entry name" value="Dynein axonemal heavy chain 5"/>
    <property type="match status" value="1"/>
</dbReference>
<keyword evidence="5" id="KW-0677">Repeat</keyword>
<evidence type="ECO:0000256" key="12">
    <source>
        <dbReference type="ARBA" id="ARBA00023212"/>
    </source>
</evidence>
<comment type="similarity">
    <text evidence="2">Belongs to the dynein heavy chain family.</text>
</comment>
<dbReference type="GO" id="GO:0007018">
    <property type="term" value="P:microtubule-based movement"/>
    <property type="evidence" value="ECO:0007669"/>
    <property type="project" value="InterPro"/>
</dbReference>
<dbReference type="Gene3D" id="1.20.140.100">
    <property type="entry name" value="Dynein heavy chain, N-terminal domain 2"/>
    <property type="match status" value="1"/>
</dbReference>
<reference evidence="14" key="3">
    <citation type="submission" date="2025-09" db="UniProtKB">
        <authorList>
            <consortium name="Ensembl"/>
        </authorList>
    </citation>
    <scope>IDENTIFICATION</scope>
</reference>
<dbReference type="InterPro" id="IPR043157">
    <property type="entry name" value="Dynein_AAA1S"/>
</dbReference>
<dbReference type="GO" id="GO:0005874">
    <property type="term" value="C:microtubule"/>
    <property type="evidence" value="ECO:0007669"/>
    <property type="project" value="UniProtKB-KW"/>
</dbReference>
<dbReference type="Gene3D" id="1.10.8.720">
    <property type="entry name" value="Region D6 of dynein motor"/>
    <property type="match status" value="1"/>
</dbReference>
<dbReference type="InterPro" id="IPR013602">
    <property type="entry name" value="Dynein_heavy_linker"/>
</dbReference>
<dbReference type="InterPro" id="IPR013594">
    <property type="entry name" value="Dynein_heavy_tail"/>
</dbReference>
<dbReference type="InterPro" id="IPR024317">
    <property type="entry name" value="Dynein_heavy_chain_D4_dom"/>
</dbReference>
<dbReference type="InterPro" id="IPR035699">
    <property type="entry name" value="AAA_6"/>
</dbReference>
<dbReference type="Gene3D" id="1.20.1270.280">
    <property type="match status" value="1"/>
</dbReference>
<dbReference type="InterPro" id="IPR042219">
    <property type="entry name" value="AAA_lid_11_sf"/>
</dbReference>
<dbReference type="Gene3D" id="3.40.50.300">
    <property type="entry name" value="P-loop containing nucleotide triphosphate hydrolases"/>
    <property type="match status" value="5"/>
</dbReference>
<dbReference type="FunFam" id="3.40.50.300:FF:002141">
    <property type="entry name" value="Dynein heavy chain"/>
    <property type="match status" value="1"/>
</dbReference>
<reference evidence="14" key="2">
    <citation type="submission" date="2025-08" db="UniProtKB">
        <authorList>
            <consortium name="Ensembl"/>
        </authorList>
    </citation>
    <scope>IDENTIFICATION</scope>
</reference>
<dbReference type="Gene3D" id="1.10.8.1220">
    <property type="match status" value="1"/>
</dbReference>
<name>A0A8C3MHS2_GEOPR</name>
<dbReference type="Gene3D" id="6.10.140.1060">
    <property type="match status" value="1"/>
</dbReference>
<keyword evidence="3" id="KW-0963">Cytoplasm</keyword>
<accession>A0A8U8B0Y4</accession>
<evidence type="ECO:0000256" key="8">
    <source>
        <dbReference type="ARBA" id="ARBA00023017"/>
    </source>
</evidence>
<dbReference type="FunFam" id="1.20.920.30:FF:000004">
    <property type="entry name" value="Dynein axonemal heavy chain 5"/>
    <property type="match status" value="1"/>
</dbReference>
<dbReference type="InterPro" id="IPR026983">
    <property type="entry name" value="DHC"/>
</dbReference>
<evidence type="ECO:0000256" key="6">
    <source>
        <dbReference type="ARBA" id="ARBA00022741"/>
    </source>
</evidence>
<keyword evidence="15" id="KW-1185">Reference proteome</keyword>
<dbReference type="SUPFAM" id="SSF52540">
    <property type="entry name" value="P-loop containing nucleoside triphosphate hydrolases"/>
    <property type="match status" value="4"/>
</dbReference>
<evidence type="ECO:0000313" key="14">
    <source>
        <dbReference type="Ensembl" id="ENSCPVP00000004448.2"/>
    </source>
</evidence>
<dbReference type="InterPro" id="IPR056759">
    <property type="entry name" value="DYH2-5-8_CC"/>
</dbReference>
<keyword evidence="4" id="KW-0493">Microtubule</keyword>
<dbReference type="Pfam" id="PF18199">
    <property type="entry name" value="Dynein_C"/>
    <property type="match status" value="1"/>
</dbReference>
<dbReference type="Pfam" id="PF12781">
    <property type="entry name" value="AAA_9"/>
    <property type="match status" value="1"/>
</dbReference>
<dbReference type="Gene3D" id="1.10.287.2620">
    <property type="match status" value="1"/>
</dbReference>
<keyword evidence="11" id="KW-0505">Motor protein</keyword>
<dbReference type="GO" id="GO:0005858">
    <property type="term" value="C:axonemal dynein complex"/>
    <property type="evidence" value="ECO:0007669"/>
    <property type="project" value="TreeGrafter"/>
</dbReference>
<keyword evidence="9" id="KW-0175">Coiled coil</keyword>
<evidence type="ECO:0000256" key="4">
    <source>
        <dbReference type="ARBA" id="ARBA00022701"/>
    </source>
</evidence>
<dbReference type="PANTHER" id="PTHR46532">
    <property type="entry name" value="MALE FERTILITY FACTOR KL5"/>
    <property type="match status" value="1"/>
</dbReference>
<dbReference type="Proteomes" id="UP000694382">
    <property type="component" value="Chromosome 2"/>
</dbReference>
<dbReference type="Pfam" id="PF12780">
    <property type="entry name" value="AAA_8"/>
    <property type="match status" value="1"/>
</dbReference>
<evidence type="ECO:0000313" key="15">
    <source>
        <dbReference type="Proteomes" id="UP000694382"/>
    </source>
</evidence>
<keyword evidence="8" id="KW-0243">Dynein</keyword>
<dbReference type="InterPro" id="IPR042222">
    <property type="entry name" value="Dynein_2_N"/>
</dbReference>
<dbReference type="FunFam" id="3.40.50.300:FF:000044">
    <property type="entry name" value="Dynein heavy chain 5, axonemal"/>
    <property type="match status" value="1"/>
</dbReference>
<dbReference type="Gene3D" id="1.20.920.20">
    <property type="match status" value="1"/>
</dbReference>